<dbReference type="GO" id="GO:0005737">
    <property type="term" value="C:cytoplasm"/>
    <property type="evidence" value="ECO:0007669"/>
    <property type="project" value="TreeGrafter"/>
</dbReference>
<protein>
    <submittedName>
        <fullName evidence="2">Diaminopimelate epimerase-like protein</fullName>
    </submittedName>
</protein>
<keyword evidence="3" id="KW-1185">Reference proteome</keyword>
<dbReference type="Pfam" id="PF02567">
    <property type="entry name" value="PhzC-PhzF"/>
    <property type="match status" value="2"/>
</dbReference>
<dbReference type="SUPFAM" id="SSF54506">
    <property type="entry name" value="Diaminopimelate epimerase-like"/>
    <property type="match status" value="1"/>
</dbReference>
<name>A0A6A6VSG5_9PLEO</name>
<proteinExistence type="predicted"/>
<evidence type="ECO:0000256" key="1">
    <source>
        <dbReference type="PIRSR" id="PIRSR016184-1"/>
    </source>
</evidence>
<dbReference type="OrthoDB" id="75169at2759"/>
<feature type="active site" evidence="1">
    <location>
        <position position="50"/>
    </location>
</feature>
<dbReference type="Proteomes" id="UP000799440">
    <property type="component" value="Unassembled WGS sequence"/>
</dbReference>
<organism evidence="2 3">
    <name type="scientific">Sporormia fimetaria CBS 119925</name>
    <dbReference type="NCBI Taxonomy" id="1340428"/>
    <lineage>
        <taxon>Eukaryota</taxon>
        <taxon>Fungi</taxon>
        <taxon>Dikarya</taxon>
        <taxon>Ascomycota</taxon>
        <taxon>Pezizomycotina</taxon>
        <taxon>Dothideomycetes</taxon>
        <taxon>Pleosporomycetidae</taxon>
        <taxon>Pleosporales</taxon>
        <taxon>Sporormiaceae</taxon>
        <taxon>Sporormia</taxon>
    </lineage>
</organism>
<dbReference type="PIRSF" id="PIRSF016184">
    <property type="entry name" value="PhzC_PhzF"/>
    <property type="match status" value="1"/>
</dbReference>
<gene>
    <name evidence="2" type="ORF">M011DRAFT_393990</name>
</gene>
<dbReference type="InterPro" id="IPR003719">
    <property type="entry name" value="Phenazine_PhzF-like"/>
</dbReference>
<reference evidence="2" key="1">
    <citation type="journal article" date="2020" name="Stud. Mycol.">
        <title>101 Dothideomycetes genomes: a test case for predicting lifestyles and emergence of pathogens.</title>
        <authorList>
            <person name="Haridas S."/>
            <person name="Albert R."/>
            <person name="Binder M."/>
            <person name="Bloem J."/>
            <person name="Labutti K."/>
            <person name="Salamov A."/>
            <person name="Andreopoulos B."/>
            <person name="Baker S."/>
            <person name="Barry K."/>
            <person name="Bills G."/>
            <person name="Bluhm B."/>
            <person name="Cannon C."/>
            <person name="Castanera R."/>
            <person name="Culley D."/>
            <person name="Daum C."/>
            <person name="Ezra D."/>
            <person name="Gonzalez J."/>
            <person name="Henrissat B."/>
            <person name="Kuo A."/>
            <person name="Liang C."/>
            <person name="Lipzen A."/>
            <person name="Lutzoni F."/>
            <person name="Magnuson J."/>
            <person name="Mondo S."/>
            <person name="Nolan M."/>
            <person name="Ohm R."/>
            <person name="Pangilinan J."/>
            <person name="Park H.-J."/>
            <person name="Ramirez L."/>
            <person name="Alfaro M."/>
            <person name="Sun H."/>
            <person name="Tritt A."/>
            <person name="Yoshinaga Y."/>
            <person name="Zwiers L.-H."/>
            <person name="Turgeon B."/>
            <person name="Goodwin S."/>
            <person name="Spatafora J."/>
            <person name="Crous P."/>
            <person name="Grigoriev I."/>
        </authorList>
    </citation>
    <scope>NUCLEOTIDE SEQUENCE</scope>
    <source>
        <strain evidence="2">CBS 119925</strain>
    </source>
</reference>
<dbReference type="PANTHER" id="PTHR13774">
    <property type="entry name" value="PHENAZINE BIOSYNTHESIS PROTEIN"/>
    <property type="match status" value="1"/>
</dbReference>
<evidence type="ECO:0000313" key="2">
    <source>
        <dbReference type="EMBL" id="KAF2752187.1"/>
    </source>
</evidence>
<dbReference type="Gene3D" id="3.10.310.10">
    <property type="entry name" value="Diaminopimelate Epimerase, Chain A, domain 1"/>
    <property type="match status" value="2"/>
</dbReference>
<dbReference type="AlphaFoldDB" id="A0A6A6VSG5"/>
<dbReference type="EMBL" id="MU006561">
    <property type="protein sequence ID" value="KAF2752187.1"/>
    <property type="molecule type" value="Genomic_DNA"/>
</dbReference>
<sequence length="324" mass="35704">MQLPFTTLDVFTTTRLKGNPLAIVRVPSSLRPFLSEAQKLAITREFNLSETVFLHEPVADQDFVDYDIFTPGGRLSFAGHPTIGTALYVARNSAQYPGIKRLRTDAGFIEFEITGDEGNGKGLGKVDVKIPQDVYVHRKELEHPYPESRAEASVQWARETRLVSVVKGMTFACTQLYGKDALGKVDKGLFDPVTAFDPKKVGLDEGSGWDKGYTGSFFFVDCGVDGEDEGRRVLRTRMFDAKFEDPGTGSASCALAGWLALCEEKEKGEGPFGYHLVQGVDMGRRCDIFVSVRRSKDGERVEEIRLGGAAIKVMEGVVEVDEEA</sequence>
<dbReference type="GO" id="GO:0016853">
    <property type="term" value="F:isomerase activity"/>
    <property type="evidence" value="ECO:0007669"/>
    <property type="project" value="TreeGrafter"/>
</dbReference>
<accession>A0A6A6VSG5</accession>
<dbReference type="PANTHER" id="PTHR13774:SF32">
    <property type="entry name" value="ANTISENSE-ENHANCING SEQUENCE 1"/>
    <property type="match status" value="1"/>
</dbReference>
<evidence type="ECO:0000313" key="3">
    <source>
        <dbReference type="Proteomes" id="UP000799440"/>
    </source>
</evidence>